<dbReference type="InterPro" id="IPR000962">
    <property type="entry name" value="Znf_DskA_TraR"/>
</dbReference>
<evidence type="ECO:0000256" key="3">
    <source>
        <dbReference type="ARBA" id="ARBA00022833"/>
    </source>
</evidence>
<feature type="zinc finger region" description="dksA C4-type" evidence="4">
    <location>
        <begin position="90"/>
        <end position="114"/>
    </location>
</feature>
<gene>
    <name evidence="6" type="ORF">ACFQS9_10305</name>
</gene>
<dbReference type="SUPFAM" id="SSF57716">
    <property type="entry name" value="Glucocorticoid receptor-like (DNA-binding domain)"/>
    <property type="match status" value="1"/>
</dbReference>
<dbReference type="RefSeq" id="WP_378404196.1">
    <property type="nucleotide sequence ID" value="NZ_JBHTCS010000012.1"/>
</dbReference>
<reference evidence="7" key="1">
    <citation type="journal article" date="2019" name="Int. J. Syst. Evol. Microbiol.">
        <title>The Global Catalogue of Microorganisms (GCM) 10K type strain sequencing project: providing services to taxonomists for standard genome sequencing and annotation.</title>
        <authorList>
            <consortium name="The Broad Institute Genomics Platform"/>
            <consortium name="The Broad Institute Genome Sequencing Center for Infectious Disease"/>
            <person name="Wu L."/>
            <person name="Ma J."/>
        </authorList>
    </citation>
    <scope>NUCLEOTIDE SEQUENCE [LARGE SCALE GENOMIC DNA]</scope>
    <source>
        <strain evidence="7">ICMP 19430</strain>
    </source>
</reference>
<dbReference type="Proteomes" id="UP001596484">
    <property type="component" value="Unassembled WGS sequence"/>
</dbReference>
<organism evidence="6 7">
    <name type="scientific">Rhodococcus daqingensis</name>
    <dbReference type="NCBI Taxonomy" id="2479363"/>
    <lineage>
        <taxon>Bacteria</taxon>
        <taxon>Bacillati</taxon>
        <taxon>Actinomycetota</taxon>
        <taxon>Actinomycetes</taxon>
        <taxon>Mycobacteriales</taxon>
        <taxon>Nocardiaceae</taxon>
        <taxon>Rhodococcus</taxon>
    </lineage>
</organism>
<evidence type="ECO:0000259" key="5">
    <source>
        <dbReference type="Pfam" id="PF01258"/>
    </source>
</evidence>
<comment type="caution">
    <text evidence="6">The sequence shown here is derived from an EMBL/GenBank/DDBJ whole genome shotgun (WGS) entry which is preliminary data.</text>
</comment>
<evidence type="ECO:0000256" key="1">
    <source>
        <dbReference type="ARBA" id="ARBA00022723"/>
    </source>
</evidence>
<name>A0ABW2RWW0_9NOCA</name>
<proteinExistence type="predicted"/>
<feature type="domain" description="Zinc finger DksA/TraR C4-type" evidence="5">
    <location>
        <begin position="85"/>
        <end position="114"/>
    </location>
</feature>
<dbReference type="PROSITE" id="PS51128">
    <property type="entry name" value="ZF_DKSA_2"/>
    <property type="match status" value="1"/>
</dbReference>
<sequence>MTESTAATARDRIAAEQAATERRIESLNARLNDILDGSELTSNDDEHDPEGSTIAFERAQVASLLGDARQELDDLEAARRRVDDGSYGICVKCGRPIGTERLDVLPAVLRCIDCS</sequence>
<dbReference type="Gene3D" id="1.20.120.910">
    <property type="entry name" value="DksA, coiled-coil domain"/>
    <property type="match status" value="1"/>
</dbReference>
<keyword evidence="1" id="KW-0479">Metal-binding</keyword>
<keyword evidence="3" id="KW-0862">Zinc</keyword>
<dbReference type="EMBL" id="JBHTCS010000012">
    <property type="protein sequence ID" value="MFC7448280.1"/>
    <property type="molecule type" value="Genomic_DNA"/>
</dbReference>
<dbReference type="Pfam" id="PF01258">
    <property type="entry name" value="zf-dskA_traR"/>
    <property type="match status" value="1"/>
</dbReference>
<keyword evidence="7" id="KW-1185">Reference proteome</keyword>
<accession>A0ABW2RWW0</accession>
<keyword evidence="2" id="KW-0863">Zinc-finger</keyword>
<dbReference type="PANTHER" id="PTHR33823:SF4">
    <property type="entry name" value="GENERAL STRESS PROTEIN 16O"/>
    <property type="match status" value="1"/>
</dbReference>
<dbReference type="PANTHER" id="PTHR33823">
    <property type="entry name" value="RNA POLYMERASE-BINDING TRANSCRIPTION FACTOR DKSA-RELATED"/>
    <property type="match status" value="1"/>
</dbReference>
<protein>
    <submittedName>
        <fullName evidence="6">TraR/DksA family transcriptional regulator</fullName>
    </submittedName>
</protein>
<evidence type="ECO:0000313" key="7">
    <source>
        <dbReference type="Proteomes" id="UP001596484"/>
    </source>
</evidence>
<evidence type="ECO:0000256" key="4">
    <source>
        <dbReference type="PROSITE-ProRule" id="PRU00510"/>
    </source>
</evidence>
<evidence type="ECO:0000313" key="6">
    <source>
        <dbReference type="EMBL" id="MFC7448280.1"/>
    </source>
</evidence>
<evidence type="ECO:0000256" key="2">
    <source>
        <dbReference type="ARBA" id="ARBA00022771"/>
    </source>
</evidence>